<dbReference type="InterPro" id="IPR016152">
    <property type="entry name" value="PTrfase/Anion_transptr"/>
</dbReference>
<feature type="domain" description="Band 3 cytoplasmic" evidence="2">
    <location>
        <begin position="96"/>
        <end position="143"/>
    </location>
</feature>
<dbReference type="InterPro" id="IPR013769">
    <property type="entry name" value="Band3_cytoplasmic_dom"/>
</dbReference>
<evidence type="ECO:0000313" key="4">
    <source>
        <dbReference type="Proteomes" id="UP000245119"/>
    </source>
</evidence>
<name>A0A2T7Q0C0_POMCA</name>
<proteinExistence type="predicted"/>
<reference evidence="3 4" key="1">
    <citation type="submission" date="2018-04" db="EMBL/GenBank/DDBJ databases">
        <title>The genome of golden apple snail Pomacea canaliculata provides insight into stress tolerance and invasive adaptation.</title>
        <authorList>
            <person name="Liu C."/>
            <person name="Liu B."/>
            <person name="Ren Y."/>
            <person name="Zhang Y."/>
            <person name="Wang H."/>
            <person name="Li S."/>
            <person name="Jiang F."/>
            <person name="Yin L."/>
            <person name="Zhang G."/>
            <person name="Qian W."/>
            <person name="Fan W."/>
        </authorList>
    </citation>
    <scope>NUCLEOTIDE SEQUENCE [LARGE SCALE GENOMIC DNA]</scope>
    <source>
        <strain evidence="3">SZHN2017</strain>
        <tissue evidence="3">Muscle</tissue>
    </source>
</reference>
<organism evidence="3 4">
    <name type="scientific">Pomacea canaliculata</name>
    <name type="common">Golden apple snail</name>
    <dbReference type="NCBI Taxonomy" id="400727"/>
    <lineage>
        <taxon>Eukaryota</taxon>
        <taxon>Metazoa</taxon>
        <taxon>Spiralia</taxon>
        <taxon>Lophotrochozoa</taxon>
        <taxon>Mollusca</taxon>
        <taxon>Gastropoda</taxon>
        <taxon>Caenogastropoda</taxon>
        <taxon>Architaenioglossa</taxon>
        <taxon>Ampullarioidea</taxon>
        <taxon>Ampullariidae</taxon>
        <taxon>Pomacea</taxon>
    </lineage>
</organism>
<dbReference type="GO" id="GO:0016020">
    <property type="term" value="C:membrane"/>
    <property type="evidence" value="ECO:0007669"/>
    <property type="project" value="InterPro"/>
</dbReference>
<dbReference type="GO" id="GO:0008509">
    <property type="term" value="F:monoatomic anion transmembrane transporter activity"/>
    <property type="evidence" value="ECO:0007669"/>
    <property type="project" value="InterPro"/>
</dbReference>
<evidence type="ECO:0000313" key="3">
    <source>
        <dbReference type="EMBL" id="PVD39087.1"/>
    </source>
</evidence>
<dbReference type="AlphaFoldDB" id="A0A2T7Q0C0"/>
<dbReference type="Pfam" id="PF07565">
    <property type="entry name" value="Band_3_cyto"/>
    <property type="match status" value="1"/>
</dbReference>
<dbReference type="Proteomes" id="UP000245119">
    <property type="component" value="Linkage Group LG1"/>
</dbReference>
<accession>A0A2T7Q0C0</accession>
<feature type="compositionally biased region" description="Basic residues" evidence="1">
    <location>
        <begin position="45"/>
        <end position="64"/>
    </location>
</feature>
<comment type="caution">
    <text evidence="3">The sequence shown here is derived from an EMBL/GenBank/DDBJ whole genome shotgun (WGS) entry which is preliminary data.</text>
</comment>
<sequence length="152" mass="17300">MDSLHPTAAENGSVPLRDMGSRRDFNEEEIDVSADSHRATYIHLRLPKRPRRPHRGSSHSRKRQAEKPSSVVMPLSPSEQIQILLGEGDDRDQAPKVFCQMDALEKPTESYQWKETARWVKYEEDVEEGGERWSKPHVASLSYIPSSSCGLD</sequence>
<keyword evidence="4" id="KW-1185">Reference proteome</keyword>
<dbReference type="SUPFAM" id="SSF55804">
    <property type="entry name" value="Phoshotransferase/anion transport protein"/>
    <property type="match status" value="1"/>
</dbReference>
<dbReference type="Gene3D" id="3.40.930.10">
    <property type="entry name" value="Mannitol-specific EII, Chain A"/>
    <property type="match status" value="1"/>
</dbReference>
<dbReference type="OrthoDB" id="1735926at2759"/>
<feature type="region of interest" description="Disordered" evidence="1">
    <location>
        <begin position="1"/>
        <end position="78"/>
    </location>
</feature>
<evidence type="ECO:0000256" key="1">
    <source>
        <dbReference type="SAM" id="MobiDB-lite"/>
    </source>
</evidence>
<evidence type="ECO:0000259" key="2">
    <source>
        <dbReference type="Pfam" id="PF07565"/>
    </source>
</evidence>
<dbReference type="STRING" id="400727.A0A2T7Q0C0"/>
<protein>
    <recommendedName>
        <fullName evidence="2">Band 3 cytoplasmic domain-containing protein</fullName>
    </recommendedName>
</protein>
<dbReference type="EMBL" id="PZQS01000001">
    <property type="protein sequence ID" value="PVD39087.1"/>
    <property type="molecule type" value="Genomic_DNA"/>
</dbReference>
<gene>
    <name evidence="3" type="ORF">C0Q70_01715</name>
</gene>